<dbReference type="Pfam" id="PF12760">
    <property type="entry name" value="Zn_ribbon_IS1595"/>
    <property type="match status" value="1"/>
</dbReference>
<dbReference type="RefSeq" id="WP_007045172.1">
    <property type="nucleotide sequence ID" value="NZ_AGJL01000059.1"/>
</dbReference>
<dbReference type="OrthoDB" id="86086at2157"/>
<sequence length="72" mass="8530">MSVEVYKLFIPKDEECIAIIREIRWSDRYTCPYCGSKDVSKVYRCNSCKRHFNDLTGTIFAKRRIPLGEMFT</sequence>
<protein>
    <submittedName>
        <fullName evidence="2">Transposase</fullName>
    </submittedName>
</protein>
<dbReference type="Proteomes" id="UP000003706">
    <property type="component" value="Unassembled WGS sequence"/>
</dbReference>
<dbReference type="STRING" id="647171.MetfoDRAFT_1750"/>
<dbReference type="EMBL" id="AGJL01000059">
    <property type="protein sequence ID" value="EHP84148.1"/>
    <property type="molecule type" value="Genomic_DNA"/>
</dbReference>
<feature type="domain" description="Transposase zinc-ribbon" evidence="1">
    <location>
        <begin position="12"/>
        <end position="51"/>
    </location>
</feature>
<proteinExistence type="predicted"/>
<reference evidence="2 3" key="1">
    <citation type="submission" date="2011-09" db="EMBL/GenBank/DDBJ databases">
        <title>The draft genome of Methanotorris formicicus Mc-S-70.</title>
        <authorList>
            <consortium name="US DOE Joint Genome Institute (JGI-PGF)"/>
            <person name="Lucas S."/>
            <person name="Han J."/>
            <person name="Lapidus A."/>
            <person name="Cheng J.-F."/>
            <person name="Goodwin L."/>
            <person name="Pitluck S."/>
            <person name="Peters L."/>
            <person name="Land M.L."/>
            <person name="Hauser L."/>
            <person name="Sieprawska-Lupa M."/>
            <person name="Takai K."/>
            <person name="Miyazaki J."/>
            <person name="Whitman W."/>
            <person name="Woyke T.J."/>
        </authorList>
    </citation>
    <scope>NUCLEOTIDE SEQUENCE [LARGE SCALE GENOMIC DNA]</scope>
    <source>
        <strain evidence="2 3">Mc-S-70</strain>
    </source>
</reference>
<name>H1L126_9EURY</name>
<keyword evidence="3" id="KW-1185">Reference proteome</keyword>
<evidence type="ECO:0000259" key="1">
    <source>
        <dbReference type="Pfam" id="PF12760"/>
    </source>
</evidence>
<dbReference type="AlphaFoldDB" id="H1L126"/>
<evidence type="ECO:0000313" key="3">
    <source>
        <dbReference type="Proteomes" id="UP000003706"/>
    </source>
</evidence>
<gene>
    <name evidence="2" type="ORF">MetfoDRAFT_1750</name>
</gene>
<evidence type="ECO:0000313" key="2">
    <source>
        <dbReference type="EMBL" id="EHP84148.1"/>
    </source>
</evidence>
<comment type="caution">
    <text evidence="2">The sequence shown here is derived from an EMBL/GenBank/DDBJ whole genome shotgun (WGS) entry which is preliminary data.</text>
</comment>
<dbReference type="InterPro" id="IPR024442">
    <property type="entry name" value="Transposase_Zn_ribbon"/>
</dbReference>
<organism evidence="2 3">
    <name type="scientific">Methanotorris formicicus Mc-S-70</name>
    <dbReference type="NCBI Taxonomy" id="647171"/>
    <lineage>
        <taxon>Archaea</taxon>
        <taxon>Methanobacteriati</taxon>
        <taxon>Methanobacteriota</taxon>
        <taxon>Methanomada group</taxon>
        <taxon>Methanococci</taxon>
        <taxon>Methanococcales</taxon>
        <taxon>Methanocaldococcaceae</taxon>
        <taxon>Methanotorris</taxon>
    </lineage>
</organism>
<accession>H1L126</accession>